<organism evidence="1">
    <name type="scientific">Ixodes ricinus</name>
    <name type="common">Common tick</name>
    <name type="synonym">Acarus ricinus</name>
    <dbReference type="NCBI Taxonomy" id="34613"/>
    <lineage>
        <taxon>Eukaryota</taxon>
        <taxon>Metazoa</taxon>
        <taxon>Ecdysozoa</taxon>
        <taxon>Arthropoda</taxon>
        <taxon>Chelicerata</taxon>
        <taxon>Arachnida</taxon>
        <taxon>Acari</taxon>
        <taxon>Parasitiformes</taxon>
        <taxon>Ixodida</taxon>
        <taxon>Ixodoidea</taxon>
        <taxon>Ixodidae</taxon>
        <taxon>Ixodinae</taxon>
        <taxon>Ixodes</taxon>
    </lineage>
</organism>
<evidence type="ECO:0000313" key="1">
    <source>
        <dbReference type="EMBL" id="MXU90714.1"/>
    </source>
</evidence>
<dbReference type="EMBL" id="GIFC01008631">
    <property type="protein sequence ID" value="MXU90714.1"/>
    <property type="molecule type" value="Transcribed_RNA"/>
</dbReference>
<dbReference type="AlphaFoldDB" id="A0A6B0UMA5"/>
<proteinExistence type="predicted"/>
<protein>
    <submittedName>
        <fullName evidence="1">Putative secreted protein</fullName>
    </submittedName>
</protein>
<sequence>MTDIVSKVWLICCMTCRAAGVFGLYSICPRRIGFRNPHMMGPPLRRITCSYPRRQNWPVTIVRSHWSTQNFTKLALLTVRWTIILVHYSIKVLLINHRDFHQRVVFINSAIFCYSKL</sequence>
<name>A0A6B0UMA5_IXORI</name>
<accession>A0A6B0UMA5</accession>
<reference evidence="1" key="1">
    <citation type="submission" date="2019-12" db="EMBL/GenBank/DDBJ databases">
        <title>An insight into the sialome of adult female Ixodes ricinus ticks feeding for 6 days.</title>
        <authorList>
            <person name="Perner J."/>
            <person name="Ribeiro J.M.C."/>
        </authorList>
    </citation>
    <scope>NUCLEOTIDE SEQUENCE</scope>
    <source>
        <strain evidence="1">Semi-engorged</strain>
        <tissue evidence="1">Salivary glands</tissue>
    </source>
</reference>